<dbReference type="RefSeq" id="WP_320422267.1">
    <property type="nucleotide sequence ID" value="NZ_JAXCLA010000002.1"/>
</dbReference>
<reference evidence="3 4" key="1">
    <citation type="submission" date="2023-11" db="EMBL/GenBank/DDBJ databases">
        <title>Paucibacter sp. nov., isolated from fresh soil in Korea.</title>
        <authorList>
            <person name="Le N.T.T."/>
        </authorList>
    </citation>
    <scope>NUCLEOTIDE SEQUENCE [LARGE SCALE GENOMIC DNA]</scope>
    <source>
        <strain evidence="3 4">R3-3</strain>
    </source>
</reference>
<keyword evidence="4" id="KW-1185">Reference proteome</keyword>
<dbReference type="PROSITE" id="PS50110">
    <property type="entry name" value="RESPONSE_REGULATORY"/>
    <property type="match status" value="1"/>
</dbReference>
<sequence>MTAPRSLPRVLLFEPHFVMRRTIVSVARDLDVADVQDVSTIDRARALLAGGAYEGVVLDMDDASRTIDLLGEIRLGRFGSRSDAPVVVMAAELRRGEEEQLEALAVTQVLRKPFKIGELLKLVGGGRPSIAQVTR</sequence>
<comment type="caution">
    <text evidence="3">The sequence shown here is derived from an EMBL/GenBank/DDBJ whole genome shotgun (WGS) entry which is preliminary data.</text>
</comment>
<evidence type="ECO:0000259" key="2">
    <source>
        <dbReference type="PROSITE" id="PS50110"/>
    </source>
</evidence>
<dbReference type="EMBL" id="JAXCLA010000002">
    <property type="protein sequence ID" value="MDY0744379.1"/>
    <property type="molecule type" value="Genomic_DNA"/>
</dbReference>
<dbReference type="SUPFAM" id="SSF52172">
    <property type="entry name" value="CheY-like"/>
    <property type="match status" value="1"/>
</dbReference>
<gene>
    <name evidence="3" type="ORF">SNE35_07670</name>
</gene>
<dbReference type="Gene3D" id="3.40.50.2300">
    <property type="match status" value="1"/>
</dbReference>
<keyword evidence="1" id="KW-0597">Phosphoprotein</keyword>
<accession>A0ABU5DDL9</accession>
<name>A0ABU5DDL9_9BURK</name>
<feature type="domain" description="Response regulatory" evidence="2">
    <location>
        <begin position="9"/>
        <end position="127"/>
    </location>
</feature>
<dbReference type="InterPro" id="IPR001789">
    <property type="entry name" value="Sig_transdc_resp-reg_receiver"/>
</dbReference>
<evidence type="ECO:0000313" key="4">
    <source>
        <dbReference type="Proteomes" id="UP001285263"/>
    </source>
</evidence>
<protein>
    <submittedName>
        <fullName evidence="3">Response regulator</fullName>
    </submittedName>
</protein>
<proteinExistence type="predicted"/>
<organism evidence="3 4">
    <name type="scientific">Roseateles agri</name>
    <dbReference type="NCBI Taxonomy" id="3098619"/>
    <lineage>
        <taxon>Bacteria</taxon>
        <taxon>Pseudomonadati</taxon>
        <taxon>Pseudomonadota</taxon>
        <taxon>Betaproteobacteria</taxon>
        <taxon>Burkholderiales</taxon>
        <taxon>Sphaerotilaceae</taxon>
        <taxon>Roseateles</taxon>
    </lineage>
</organism>
<evidence type="ECO:0000313" key="3">
    <source>
        <dbReference type="EMBL" id="MDY0744379.1"/>
    </source>
</evidence>
<dbReference type="InterPro" id="IPR011006">
    <property type="entry name" value="CheY-like_superfamily"/>
</dbReference>
<evidence type="ECO:0000256" key="1">
    <source>
        <dbReference type="PROSITE-ProRule" id="PRU00169"/>
    </source>
</evidence>
<feature type="modified residue" description="4-aspartylphosphate" evidence="1">
    <location>
        <position position="59"/>
    </location>
</feature>
<dbReference type="Proteomes" id="UP001285263">
    <property type="component" value="Unassembled WGS sequence"/>
</dbReference>